<dbReference type="OrthoDB" id="206796at2759"/>
<organism evidence="1 2">
    <name type="scientific">Zootermopsis nevadensis</name>
    <name type="common">Dampwood termite</name>
    <dbReference type="NCBI Taxonomy" id="136037"/>
    <lineage>
        <taxon>Eukaryota</taxon>
        <taxon>Metazoa</taxon>
        <taxon>Ecdysozoa</taxon>
        <taxon>Arthropoda</taxon>
        <taxon>Hexapoda</taxon>
        <taxon>Insecta</taxon>
        <taxon>Pterygota</taxon>
        <taxon>Neoptera</taxon>
        <taxon>Polyneoptera</taxon>
        <taxon>Dictyoptera</taxon>
        <taxon>Blattodea</taxon>
        <taxon>Blattoidea</taxon>
        <taxon>Termitoidae</taxon>
        <taxon>Termopsidae</taxon>
        <taxon>Zootermopsis</taxon>
    </lineage>
</organism>
<evidence type="ECO:0000313" key="2">
    <source>
        <dbReference type="Proteomes" id="UP000027135"/>
    </source>
</evidence>
<evidence type="ECO:0008006" key="3">
    <source>
        <dbReference type="Google" id="ProtNLM"/>
    </source>
</evidence>
<dbReference type="PANTHER" id="PTHR31400">
    <property type="entry name" value="GUANYLYL CYCLASE DOMAIN CONTAINING PROTEIN 1 GUCD1"/>
    <property type="match status" value="1"/>
</dbReference>
<dbReference type="Pfam" id="PF09778">
    <property type="entry name" value="Guanylate_cyc_2"/>
    <property type="match status" value="1"/>
</dbReference>
<gene>
    <name evidence="1" type="ORF">L798_07699</name>
</gene>
<dbReference type="InParanoid" id="A0A067R5F5"/>
<name>A0A067R5F5_ZOONE</name>
<proteinExistence type="predicted"/>
<sequence length="235" mass="27110">MEVSKYAEKNAQPRLELHLIHHRQRFNWDCGVSCVLMVLPPTQREHLLINFSEVCKAEGFNKSTWTIDLCYLLKRYGVSHLYCTVTLGIHPGYRGQSFYNKILQKDEERVTKRFLEAAERGILVRKASLTCEDLVHHLSESGPVILLTNASLLHCDICKVNKFTSELRGCLPWGTTYTGHYIVLCGYNLSNEKFLFRNPTFRNRVCAMSFAMLDEARCSYGTDEDAILIYSRSWT</sequence>
<dbReference type="FunCoup" id="A0A067R5F5">
    <property type="interactions" value="79"/>
</dbReference>
<dbReference type="eggNOG" id="KOG4621">
    <property type="taxonomic scope" value="Eukaryota"/>
</dbReference>
<dbReference type="EMBL" id="KK852685">
    <property type="protein sequence ID" value="KDR18509.1"/>
    <property type="molecule type" value="Genomic_DNA"/>
</dbReference>
<dbReference type="AlphaFoldDB" id="A0A067R5F5"/>
<keyword evidence="2" id="KW-1185">Reference proteome</keyword>
<dbReference type="PANTHER" id="PTHR31400:SF1">
    <property type="entry name" value="PROTEIN GUCD1"/>
    <property type="match status" value="1"/>
</dbReference>
<reference evidence="1 2" key="1">
    <citation type="journal article" date="2014" name="Nat. Commun.">
        <title>Molecular traces of alternative social organization in a termite genome.</title>
        <authorList>
            <person name="Terrapon N."/>
            <person name="Li C."/>
            <person name="Robertson H.M."/>
            <person name="Ji L."/>
            <person name="Meng X."/>
            <person name="Booth W."/>
            <person name="Chen Z."/>
            <person name="Childers C.P."/>
            <person name="Glastad K.M."/>
            <person name="Gokhale K."/>
            <person name="Gowin J."/>
            <person name="Gronenberg W."/>
            <person name="Hermansen R.A."/>
            <person name="Hu H."/>
            <person name="Hunt B.G."/>
            <person name="Huylmans A.K."/>
            <person name="Khalil S.M."/>
            <person name="Mitchell R.D."/>
            <person name="Munoz-Torres M.C."/>
            <person name="Mustard J.A."/>
            <person name="Pan H."/>
            <person name="Reese J.T."/>
            <person name="Scharf M.E."/>
            <person name="Sun F."/>
            <person name="Vogel H."/>
            <person name="Xiao J."/>
            <person name="Yang W."/>
            <person name="Yang Z."/>
            <person name="Yang Z."/>
            <person name="Zhou J."/>
            <person name="Zhu J."/>
            <person name="Brent C.S."/>
            <person name="Elsik C.G."/>
            <person name="Goodisman M.A."/>
            <person name="Liberles D.A."/>
            <person name="Roe R.M."/>
            <person name="Vargo E.L."/>
            <person name="Vilcinskas A."/>
            <person name="Wang J."/>
            <person name="Bornberg-Bauer E."/>
            <person name="Korb J."/>
            <person name="Zhang G."/>
            <person name="Liebig J."/>
        </authorList>
    </citation>
    <scope>NUCLEOTIDE SEQUENCE [LARGE SCALE GENOMIC DNA]</scope>
    <source>
        <tissue evidence="1">Whole organism</tissue>
    </source>
</reference>
<accession>A0A067R5F5</accession>
<evidence type="ECO:0000313" key="1">
    <source>
        <dbReference type="EMBL" id="KDR18509.1"/>
    </source>
</evidence>
<dbReference type="InterPro" id="IPR018616">
    <property type="entry name" value="GUCD1"/>
</dbReference>
<protein>
    <recommendedName>
        <fullName evidence="3">Protein GUCD1</fullName>
    </recommendedName>
</protein>
<dbReference type="Proteomes" id="UP000027135">
    <property type="component" value="Unassembled WGS sequence"/>
</dbReference>
<dbReference type="OMA" id="VQDIQKH"/>